<dbReference type="PANTHER" id="PTHR35135">
    <property type="entry name" value="OS05G0517800 PROTEIN"/>
    <property type="match status" value="1"/>
</dbReference>
<keyword evidence="4" id="KW-1185">Reference proteome</keyword>
<feature type="region of interest" description="Disordered" evidence="1">
    <location>
        <begin position="45"/>
        <end position="72"/>
    </location>
</feature>
<evidence type="ECO:0000256" key="2">
    <source>
        <dbReference type="SAM" id="SignalP"/>
    </source>
</evidence>
<name>A0AAW1NZV5_9CHLO</name>
<dbReference type="AlphaFoldDB" id="A0AAW1NZV5"/>
<dbReference type="Proteomes" id="UP001465755">
    <property type="component" value="Unassembled WGS sequence"/>
</dbReference>
<feature type="compositionally biased region" description="Basic and acidic residues" evidence="1">
    <location>
        <begin position="52"/>
        <end position="72"/>
    </location>
</feature>
<proteinExistence type="predicted"/>
<evidence type="ECO:0000313" key="4">
    <source>
        <dbReference type="Proteomes" id="UP001465755"/>
    </source>
</evidence>
<protein>
    <submittedName>
        <fullName evidence="3">Uncharacterized protein</fullName>
    </submittedName>
</protein>
<feature type="chain" id="PRO_5043990881" evidence="2">
    <location>
        <begin position="16"/>
        <end position="72"/>
    </location>
</feature>
<dbReference type="PANTHER" id="PTHR35135:SF3">
    <property type="entry name" value="OS05G0517800 PROTEIN"/>
    <property type="match status" value="1"/>
</dbReference>
<dbReference type="EMBL" id="JALJOQ010000078">
    <property type="protein sequence ID" value="KAK9800892.1"/>
    <property type="molecule type" value="Genomic_DNA"/>
</dbReference>
<feature type="signal peptide" evidence="2">
    <location>
        <begin position="1"/>
        <end position="15"/>
    </location>
</feature>
<gene>
    <name evidence="3" type="ORF">WJX73_007316</name>
</gene>
<comment type="caution">
    <text evidence="3">The sequence shown here is derived from an EMBL/GenBank/DDBJ whole genome shotgun (WGS) entry which is preliminary data.</text>
</comment>
<keyword evidence="2" id="KW-0732">Signal</keyword>
<evidence type="ECO:0000313" key="3">
    <source>
        <dbReference type="EMBL" id="KAK9800892.1"/>
    </source>
</evidence>
<reference evidence="3 4" key="1">
    <citation type="journal article" date="2024" name="Nat. Commun.">
        <title>Phylogenomics reveals the evolutionary origins of lichenization in chlorophyte algae.</title>
        <authorList>
            <person name="Puginier C."/>
            <person name="Libourel C."/>
            <person name="Otte J."/>
            <person name="Skaloud P."/>
            <person name="Haon M."/>
            <person name="Grisel S."/>
            <person name="Petersen M."/>
            <person name="Berrin J.G."/>
            <person name="Delaux P.M."/>
            <person name="Dal Grande F."/>
            <person name="Keller J."/>
        </authorList>
    </citation>
    <scope>NUCLEOTIDE SEQUENCE [LARGE SCALE GENOMIC DNA]</scope>
    <source>
        <strain evidence="3 4">SAG 2036</strain>
    </source>
</reference>
<accession>A0AAW1NZV5</accession>
<organism evidence="3 4">
    <name type="scientific">Symbiochloris irregularis</name>
    <dbReference type="NCBI Taxonomy" id="706552"/>
    <lineage>
        <taxon>Eukaryota</taxon>
        <taxon>Viridiplantae</taxon>
        <taxon>Chlorophyta</taxon>
        <taxon>core chlorophytes</taxon>
        <taxon>Trebouxiophyceae</taxon>
        <taxon>Trebouxiales</taxon>
        <taxon>Trebouxiaceae</taxon>
        <taxon>Symbiochloris</taxon>
    </lineage>
</organism>
<evidence type="ECO:0000256" key="1">
    <source>
        <dbReference type="SAM" id="MobiDB-lite"/>
    </source>
</evidence>
<sequence>MALSNFLLTLVGVGAIAYLMKSDVRTGSATLRRNLKHIRAWLEEQQPGASEASKRTIEESKPKVPPDKPKPQ</sequence>